<organism evidence="1">
    <name type="scientific">Mesocestoides corti</name>
    <name type="common">Flatworm</name>
    <dbReference type="NCBI Taxonomy" id="53468"/>
    <lineage>
        <taxon>Eukaryota</taxon>
        <taxon>Metazoa</taxon>
        <taxon>Spiralia</taxon>
        <taxon>Lophotrochozoa</taxon>
        <taxon>Platyhelminthes</taxon>
        <taxon>Cestoda</taxon>
        <taxon>Eucestoda</taxon>
        <taxon>Cyclophyllidea</taxon>
        <taxon>Mesocestoididae</taxon>
        <taxon>Mesocestoides</taxon>
    </lineage>
</organism>
<protein>
    <submittedName>
        <fullName evidence="1">Fanconi-associated nuclease</fullName>
    </submittedName>
</protein>
<evidence type="ECO:0000313" key="1">
    <source>
        <dbReference type="WBParaSite" id="MCU_013729-RA"/>
    </source>
</evidence>
<proteinExistence type="predicted"/>
<accession>A0A5K3G0X9</accession>
<dbReference type="WBParaSite" id="MCU_013729-RA">
    <property type="protein sequence ID" value="MCU_013729-RA"/>
    <property type="gene ID" value="MCU_013729"/>
</dbReference>
<dbReference type="AlphaFoldDB" id="A0A5K3G0X9"/>
<sequence>IVLYRRRSACSSWTTLASANPSSLCVLLPFEEDMHPAIERHVGEAVYNERRSHREGLVWTAHELYWLLHYDNVPSCSVMEDHLLDACNSHFNS</sequence>
<name>A0A5K3G0X9_MESCO</name>
<reference evidence="1" key="1">
    <citation type="submission" date="2019-11" db="UniProtKB">
        <authorList>
            <consortium name="WormBaseParasite"/>
        </authorList>
    </citation>
    <scope>IDENTIFICATION</scope>
</reference>